<evidence type="ECO:0000313" key="1">
    <source>
        <dbReference type="EMBL" id="QDL92019.1"/>
    </source>
</evidence>
<dbReference type="RefSeq" id="WP_138571931.1">
    <property type="nucleotide sequence ID" value="NZ_CP040818.1"/>
</dbReference>
<dbReference type="InterPro" id="IPR014917">
    <property type="entry name" value="DUF1800"/>
</dbReference>
<dbReference type="EMBL" id="CP040818">
    <property type="protein sequence ID" value="QDL92019.1"/>
    <property type="molecule type" value="Genomic_DNA"/>
</dbReference>
<dbReference type="KEGG" id="ppru:FDP22_09665"/>
<evidence type="ECO:0000313" key="2">
    <source>
        <dbReference type="Proteomes" id="UP000305888"/>
    </source>
</evidence>
<accession>A0A5B8FZ74</accession>
<dbReference type="OrthoDB" id="9772295at2"/>
<organism evidence="1 2">
    <name type="scientific">Paroceanicella profunda</name>
    <dbReference type="NCBI Taxonomy" id="2579971"/>
    <lineage>
        <taxon>Bacteria</taxon>
        <taxon>Pseudomonadati</taxon>
        <taxon>Pseudomonadota</taxon>
        <taxon>Alphaproteobacteria</taxon>
        <taxon>Rhodobacterales</taxon>
        <taxon>Paracoccaceae</taxon>
        <taxon>Paroceanicella</taxon>
    </lineage>
</organism>
<dbReference type="AlphaFoldDB" id="A0A5B8FZ74"/>
<dbReference type="Proteomes" id="UP000305888">
    <property type="component" value="Chromosome"/>
</dbReference>
<dbReference type="Pfam" id="PF08811">
    <property type="entry name" value="DUF1800"/>
    <property type="match status" value="1"/>
</dbReference>
<gene>
    <name evidence="1" type="ORF">FDP22_09665</name>
</gene>
<keyword evidence="2" id="KW-1185">Reference proteome</keyword>
<reference evidence="1 2" key="1">
    <citation type="submission" date="2019-06" db="EMBL/GenBank/DDBJ databases">
        <title>Genome sequence of Rhodobacteraceae bacterium D4M1.</title>
        <authorList>
            <person name="Cao J."/>
        </authorList>
    </citation>
    <scope>NUCLEOTIDE SEQUENCE [LARGE SCALE GENOMIC DNA]</scope>
    <source>
        <strain evidence="1 2">D4M1</strain>
    </source>
</reference>
<sequence>MSISTATLATLRYGYGFRPGETPPSGAADLLAQLDAPDPMIARDLPAIADFYEKLKTRQRAVKANVKDGDGAVSDDLKAANEALRTLRDPLQARRILSPALSPQGFRERLVAFWADHFTVISQGLTLSTLGPLMVETSIRPHVAGKFDEMLIACTLDPAMLIYLDQNVSFGPGSPAGERNKRGLNENLAREVLELHTLGVGGSYTQADVIQFAELLTGYTVMPMEGMVFAANRAEPGAETVLGASYGGKKPNPDDAKNFLRDLARKPDTARHIARKLVVHFVSDTPRDDHVAQVAEAWGDGGDLKAVYAALLDHEAAWAPQLVKARQPLDYSVACLRAFDAVSFEKRRPKLAQQTKRFLRLMGQPLMEPGGPNGWPEEVDAWLTPQGLAGRIRYAKFLSQHYGRKTDPRTFLQDTLQDAADDKLTFAVSAAEQKWEGISLTLLSPVFNRR</sequence>
<protein>
    <submittedName>
        <fullName evidence="1">DUF1800 domain-containing protein</fullName>
    </submittedName>
</protein>
<proteinExistence type="predicted"/>
<name>A0A5B8FZ74_9RHOB</name>